<dbReference type="EMBL" id="CP039268">
    <property type="protein sequence ID" value="QGU33510.1"/>
    <property type="molecule type" value="Genomic_DNA"/>
</dbReference>
<dbReference type="AlphaFoldDB" id="A0A6I6EH18"/>
<dbReference type="InterPro" id="IPR024534">
    <property type="entry name" value="JetD_C"/>
</dbReference>
<dbReference type="Pfam" id="PF09983">
    <property type="entry name" value="JetD_C"/>
    <property type="match status" value="1"/>
</dbReference>
<reference evidence="3 4" key="1">
    <citation type="submission" date="2019-12" db="EMBL/GenBank/DDBJ databases">
        <title>The complete genome of the thermophilic, anoxygenic phototrophic gammaproteobacterium Thermochromatium tepidum.</title>
        <authorList>
            <person name="Sattley W.M."/>
            <person name="Swingley W.D."/>
            <person name="Burchell B.M."/>
            <person name="Gurbani S.A."/>
            <person name="Kujawa C.M."/>
            <person name="Nuccio D.A."/>
            <person name="Schladweiler J."/>
            <person name="Shaffer K.N."/>
            <person name="Stokes L.M."/>
            <person name="Touchman J.W."/>
            <person name="Blankenship R.E."/>
            <person name="Madigan M.T."/>
        </authorList>
    </citation>
    <scope>NUCLEOTIDE SEQUENCE [LARGE SCALE GENOMIC DNA]</scope>
    <source>
        <strain evidence="3 4">ATCC 43061</strain>
    </source>
</reference>
<name>A0A6I6EH18_THETI</name>
<evidence type="ECO:0000259" key="2">
    <source>
        <dbReference type="Pfam" id="PF11795"/>
    </source>
</evidence>
<proteinExistence type="predicted"/>
<evidence type="ECO:0000313" key="3">
    <source>
        <dbReference type="EMBL" id="QGU33510.1"/>
    </source>
</evidence>
<organism evidence="3 4">
    <name type="scientific">Thermochromatium tepidum ATCC 43061</name>
    <dbReference type="NCBI Taxonomy" id="316276"/>
    <lineage>
        <taxon>Bacteria</taxon>
        <taxon>Pseudomonadati</taxon>
        <taxon>Pseudomonadota</taxon>
        <taxon>Gammaproteobacteria</taxon>
        <taxon>Chromatiales</taxon>
        <taxon>Chromatiaceae</taxon>
        <taxon>Thermochromatium</taxon>
    </lineage>
</organism>
<evidence type="ECO:0000313" key="4">
    <source>
        <dbReference type="Proteomes" id="UP000426424"/>
    </source>
</evidence>
<dbReference type="InterPro" id="IPR014544">
    <property type="entry name" value="UCP028408"/>
</dbReference>
<evidence type="ECO:0008006" key="5">
    <source>
        <dbReference type="Google" id="ProtNLM"/>
    </source>
</evidence>
<keyword evidence="4" id="KW-1185">Reference proteome</keyword>
<evidence type="ECO:0000259" key="1">
    <source>
        <dbReference type="Pfam" id="PF09983"/>
    </source>
</evidence>
<dbReference type="KEGG" id="ttp:E6P07_11290"/>
<sequence>MMWTTAKDLKAQLMRLWQRGELLRDAVTGHDRFPLRLTIKGPASADITARFEAVRVWAAELAHAGPVRLEWQEVRHRVQGVQRMPSAAWIDAMEAALAWLGKRRDWERFSKLAELTRRQNPSLLPWLEKRPFQALELEAEWPHLLAVVDWIAQHPRPAIYLRQVDVPGVHSKFIERHRAVLAELLDLTLPANAIDASKTGVAQFAARYGFLDKPTRIRFRLLDPSIHAVAGTSCPDVTLDADSFSRLSIEVRRVIITENETNFLALPNIPGAMALFGAGYGWEALARARWLERCAIHYWGDIDTHGFAILDRLRQHFAHVESFLMDRATLEAHAAFWGREDTPQRADLARLTQEERRLYDDLRDNRIGENLRLEQEHIGFGWVSERIGQICLYGSDEPNGQDDNHP</sequence>
<gene>
    <name evidence="3" type="ORF">E6P07_11290</name>
</gene>
<dbReference type="OrthoDB" id="322908at2"/>
<dbReference type="PIRSF" id="PIRSF028408">
    <property type="entry name" value="UCP028408"/>
    <property type="match status" value="1"/>
</dbReference>
<feature type="domain" description="Wadjet protein JetD C-terminal" evidence="1">
    <location>
        <begin position="209"/>
        <end position="386"/>
    </location>
</feature>
<dbReference type="Proteomes" id="UP000426424">
    <property type="component" value="Chromosome"/>
</dbReference>
<dbReference type="InterPro" id="IPR024537">
    <property type="entry name" value="DUF3322"/>
</dbReference>
<protein>
    <recommendedName>
        <fullName evidence="5">DUF3322 and DUF2220 domain-containing protein</fullName>
    </recommendedName>
</protein>
<dbReference type="Pfam" id="PF11795">
    <property type="entry name" value="DUF3322"/>
    <property type="match status" value="1"/>
</dbReference>
<accession>A0A6I6EH18</accession>
<feature type="domain" description="DUF3322" evidence="2">
    <location>
        <begin position="7"/>
        <end position="186"/>
    </location>
</feature>